<gene>
    <name evidence="4" type="ORF">KC729_16580</name>
</gene>
<dbReference type="GO" id="GO:0046872">
    <property type="term" value="F:metal ion binding"/>
    <property type="evidence" value="ECO:0007669"/>
    <property type="project" value="InterPro"/>
</dbReference>
<evidence type="ECO:0000256" key="1">
    <source>
        <dbReference type="PROSITE-ProRule" id="PRU00409"/>
    </source>
</evidence>
<dbReference type="SUPFAM" id="SSF56059">
    <property type="entry name" value="Glutathione synthetase ATP-binding domain-like"/>
    <property type="match status" value="1"/>
</dbReference>
<protein>
    <recommendedName>
        <fullName evidence="3">ATP-grasp domain-containing protein</fullName>
    </recommendedName>
</protein>
<evidence type="ECO:0000259" key="3">
    <source>
        <dbReference type="PROSITE" id="PS50975"/>
    </source>
</evidence>
<comment type="caution">
    <text evidence="4">The sequence shown here is derived from an EMBL/GenBank/DDBJ whole genome shotgun (WGS) entry which is preliminary data.</text>
</comment>
<feature type="region of interest" description="Disordered" evidence="2">
    <location>
        <begin position="327"/>
        <end position="363"/>
    </location>
</feature>
<keyword evidence="1" id="KW-0067">ATP-binding</keyword>
<dbReference type="PROSITE" id="PS50975">
    <property type="entry name" value="ATP_GRASP"/>
    <property type="match status" value="1"/>
</dbReference>
<reference evidence="4" key="1">
    <citation type="submission" date="2020-04" db="EMBL/GenBank/DDBJ databases">
        <authorList>
            <person name="Zhang T."/>
        </authorList>
    </citation>
    <scope>NUCLEOTIDE SEQUENCE</scope>
    <source>
        <strain evidence="4">HKST-UBA01</strain>
    </source>
</reference>
<dbReference type="Gene3D" id="3.30.470.20">
    <property type="entry name" value="ATP-grasp fold, B domain"/>
    <property type="match status" value="1"/>
</dbReference>
<feature type="domain" description="ATP-grasp" evidence="3">
    <location>
        <begin position="127"/>
        <end position="323"/>
    </location>
</feature>
<organism evidence="4 5">
    <name type="scientific">Eiseniibacteriota bacterium</name>
    <dbReference type="NCBI Taxonomy" id="2212470"/>
    <lineage>
        <taxon>Bacteria</taxon>
        <taxon>Candidatus Eiseniibacteriota</taxon>
    </lineage>
</organism>
<keyword evidence="1" id="KW-0547">Nucleotide-binding</keyword>
<evidence type="ECO:0000313" key="5">
    <source>
        <dbReference type="Proteomes" id="UP000697710"/>
    </source>
</evidence>
<name>A0A956M3S5_UNCEI</name>
<dbReference type="EMBL" id="JAGQHR010000641">
    <property type="protein sequence ID" value="MCA9729306.1"/>
    <property type="molecule type" value="Genomic_DNA"/>
</dbReference>
<proteinExistence type="predicted"/>
<evidence type="ECO:0000256" key="2">
    <source>
        <dbReference type="SAM" id="MobiDB-lite"/>
    </source>
</evidence>
<reference evidence="4" key="2">
    <citation type="journal article" date="2021" name="Microbiome">
        <title>Successional dynamics and alternative stable states in a saline activated sludge microbial community over 9 years.</title>
        <authorList>
            <person name="Wang Y."/>
            <person name="Ye J."/>
            <person name="Ju F."/>
            <person name="Liu L."/>
            <person name="Boyd J.A."/>
            <person name="Deng Y."/>
            <person name="Parks D.H."/>
            <person name="Jiang X."/>
            <person name="Yin X."/>
            <person name="Woodcroft B.J."/>
            <person name="Tyson G.W."/>
            <person name="Hugenholtz P."/>
            <person name="Polz M.F."/>
            <person name="Zhang T."/>
        </authorList>
    </citation>
    <scope>NUCLEOTIDE SEQUENCE</scope>
    <source>
        <strain evidence="4">HKST-UBA01</strain>
    </source>
</reference>
<dbReference type="Proteomes" id="UP000697710">
    <property type="component" value="Unassembled WGS sequence"/>
</dbReference>
<sequence length="432" mass="49066">MPAFTRPTSRDPIAVVVGLELNALGITRALARRGVSCWAVAADPSTPLKASRSIQRVVLAPEWSRDAVLDTLQRLGREIGAPSVLLLSKDESVLWVSSAERELTPWFRIALPPPAVVDLLMNKAQFYARALERGWPVPRGFLCESETEIESVLNQVPFPVILKPQLRNSTYRKQRIAKGFRIENPTELREAYRTVARWEPEVIISEWIEGRDDQLYSCRGFWDRDGGPVVQHAARKLMQWPVQVGNMAALEIPAPEDWKEPLRIANEVFREVRMCGIGAMEFKRAPDGRFLILEPCVGRTVYSHEIGPLNGYDIPWAAYRFLATEPSDGASSSSDGQEPPPSRLSSPERVPQPPPARGSLRLIDGPRARKAAVEYVRRGIFTQEEVRQVLSSPHLDMTYRREDPWPSVRLSLRRWVRRIRNMVNRRRTSKSQ</sequence>
<dbReference type="AlphaFoldDB" id="A0A956M3S5"/>
<dbReference type="GO" id="GO:0005524">
    <property type="term" value="F:ATP binding"/>
    <property type="evidence" value="ECO:0007669"/>
    <property type="project" value="UniProtKB-UniRule"/>
</dbReference>
<accession>A0A956M3S5</accession>
<evidence type="ECO:0000313" key="4">
    <source>
        <dbReference type="EMBL" id="MCA9729306.1"/>
    </source>
</evidence>
<dbReference type="InterPro" id="IPR011761">
    <property type="entry name" value="ATP-grasp"/>
</dbReference>